<dbReference type="InterPro" id="IPR013525">
    <property type="entry name" value="ABC2_TM"/>
</dbReference>
<dbReference type="PANTHER" id="PTHR43229">
    <property type="entry name" value="NODULATION PROTEIN J"/>
    <property type="match status" value="1"/>
</dbReference>
<dbReference type="PANTHER" id="PTHR43229:SF3">
    <property type="entry name" value="ABC-TYPE MULTIDRUG TRANSPORT SYSTEM, PERMEASE COMPONENT"/>
    <property type="match status" value="1"/>
</dbReference>
<sequence length="259" mass="27426">MTTSTISPTLAGTGRAATARQLGLVVQWQARRMANWLPLLVVVQVLLSVTTVFGYGLLVGTPPPEAAAFLATGAATVTLIMVGLVMAPQQVAQARTEGSYAWMRTLPVPRWVFLAADLLVWSLVALPGTVLGVLAGAWRFDVDLSVSPWVVVAAPLVSLVAATVGYSMATVLPPAVAQLLTQVIVFLVLLFSPISFPADRMPGWLAAAHAWLPLEPMADLMRSTLMSDTFAMPLRSTIVLAAWTAVALLGAGRALTRRS</sequence>
<dbReference type="Proteomes" id="UP000292118">
    <property type="component" value="Chromosome"/>
</dbReference>
<feature type="domain" description="ABC-2 type transporter transmembrane" evidence="6">
    <location>
        <begin position="26"/>
        <end position="225"/>
    </location>
</feature>
<dbReference type="InterPro" id="IPR051784">
    <property type="entry name" value="Nod_factor_ABC_transporter"/>
</dbReference>
<keyword evidence="4 5" id="KW-0472">Membrane</keyword>
<feature type="transmembrane region" description="Helical" evidence="5">
    <location>
        <begin position="66"/>
        <end position="87"/>
    </location>
</feature>
<proteinExistence type="predicted"/>
<feature type="transmembrane region" description="Helical" evidence="5">
    <location>
        <begin position="108"/>
        <end position="137"/>
    </location>
</feature>
<evidence type="ECO:0000256" key="3">
    <source>
        <dbReference type="ARBA" id="ARBA00022989"/>
    </source>
</evidence>
<keyword evidence="2 5" id="KW-0812">Transmembrane</keyword>
<evidence type="ECO:0000256" key="4">
    <source>
        <dbReference type="ARBA" id="ARBA00023136"/>
    </source>
</evidence>
<comment type="subcellular location">
    <subcellularLocation>
        <location evidence="1">Membrane</location>
        <topology evidence="1">Multi-pass membrane protein</topology>
    </subcellularLocation>
</comment>
<feature type="transmembrane region" description="Helical" evidence="5">
    <location>
        <begin position="36"/>
        <end position="60"/>
    </location>
</feature>
<dbReference type="RefSeq" id="WP_129189553.1">
    <property type="nucleotide sequence ID" value="NZ_CP035493.1"/>
</dbReference>
<dbReference type="EMBL" id="CP035493">
    <property type="protein sequence ID" value="QAY71156.1"/>
    <property type="molecule type" value="Genomic_DNA"/>
</dbReference>
<feature type="transmembrane region" description="Helical" evidence="5">
    <location>
        <begin position="230"/>
        <end position="251"/>
    </location>
</feature>
<dbReference type="Pfam" id="PF01061">
    <property type="entry name" value="ABC2_membrane"/>
    <property type="match status" value="1"/>
</dbReference>
<dbReference type="KEGG" id="xya:ET471_14845"/>
<evidence type="ECO:0000313" key="7">
    <source>
        <dbReference type="EMBL" id="QAY71156.1"/>
    </source>
</evidence>
<reference evidence="7 8" key="1">
    <citation type="submission" date="2019-01" db="EMBL/GenBank/DDBJ databases">
        <title>Genome sequencing of strain FW10M-9.</title>
        <authorList>
            <person name="Heo J."/>
            <person name="Kim S.-J."/>
            <person name="Kim J.-S."/>
            <person name="Hong S.-B."/>
            <person name="Kwon S.-W."/>
        </authorList>
    </citation>
    <scope>NUCLEOTIDE SEQUENCE [LARGE SCALE GENOMIC DNA]</scope>
    <source>
        <strain evidence="7 8">FW10M-9</strain>
    </source>
</reference>
<dbReference type="AlphaFoldDB" id="A0A4P6F6U0"/>
<protein>
    <submittedName>
        <fullName evidence="7">ABC transporter permease</fullName>
    </submittedName>
</protein>
<dbReference type="GO" id="GO:0140359">
    <property type="term" value="F:ABC-type transporter activity"/>
    <property type="evidence" value="ECO:0007669"/>
    <property type="project" value="InterPro"/>
</dbReference>
<name>A0A4P6F6U0_9MICO</name>
<organism evidence="7 8">
    <name type="scientific">Xylanimonas protaetiae</name>
    <dbReference type="NCBI Taxonomy" id="2509457"/>
    <lineage>
        <taxon>Bacteria</taxon>
        <taxon>Bacillati</taxon>
        <taxon>Actinomycetota</taxon>
        <taxon>Actinomycetes</taxon>
        <taxon>Micrococcales</taxon>
        <taxon>Promicromonosporaceae</taxon>
        <taxon>Xylanimonas</taxon>
    </lineage>
</organism>
<feature type="transmembrane region" description="Helical" evidence="5">
    <location>
        <begin position="176"/>
        <end position="196"/>
    </location>
</feature>
<evidence type="ECO:0000256" key="1">
    <source>
        <dbReference type="ARBA" id="ARBA00004141"/>
    </source>
</evidence>
<accession>A0A4P6F6U0</accession>
<keyword evidence="8" id="KW-1185">Reference proteome</keyword>
<feature type="transmembrane region" description="Helical" evidence="5">
    <location>
        <begin position="149"/>
        <end position="169"/>
    </location>
</feature>
<evidence type="ECO:0000256" key="2">
    <source>
        <dbReference type="ARBA" id="ARBA00022692"/>
    </source>
</evidence>
<dbReference type="GO" id="GO:0016020">
    <property type="term" value="C:membrane"/>
    <property type="evidence" value="ECO:0007669"/>
    <property type="project" value="UniProtKB-SubCell"/>
</dbReference>
<dbReference type="OrthoDB" id="3699899at2"/>
<evidence type="ECO:0000256" key="5">
    <source>
        <dbReference type="SAM" id="Phobius"/>
    </source>
</evidence>
<evidence type="ECO:0000259" key="6">
    <source>
        <dbReference type="Pfam" id="PF01061"/>
    </source>
</evidence>
<evidence type="ECO:0000313" key="8">
    <source>
        <dbReference type="Proteomes" id="UP000292118"/>
    </source>
</evidence>
<gene>
    <name evidence="7" type="ORF">ET471_14845</name>
</gene>
<keyword evidence="3 5" id="KW-1133">Transmembrane helix</keyword>